<dbReference type="AlphaFoldDB" id="A0AA92BYQ4"/>
<dbReference type="EMBL" id="QDFR01000016">
    <property type="protein sequence ID" value="PVE49891.1"/>
    <property type="molecule type" value="Genomic_DNA"/>
</dbReference>
<dbReference type="Proteomes" id="UP000244335">
    <property type="component" value="Unassembled WGS sequence"/>
</dbReference>
<feature type="domain" description="N-acetyltransferase" evidence="1">
    <location>
        <begin position="4"/>
        <end position="147"/>
    </location>
</feature>
<dbReference type="InterPro" id="IPR000182">
    <property type="entry name" value="GNAT_dom"/>
</dbReference>
<dbReference type="InterPro" id="IPR016181">
    <property type="entry name" value="Acyl_CoA_acyltransferase"/>
</dbReference>
<organism evidence="2 3">
    <name type="scientific">Rhizobium rhizogenes</name>
    <name type="common">Agrobacterium rhizogenes</name>
    <dbReference type="NCBI Taxonomy" id="359"/>
    <lineage>
        <taxon>Bacteria</taxon>
        <taxon>Pseudomonadati</taxon>
        <taxon>Pseudomonadota</taxon>
        <taxon>Alphaproteobacteria</taxon>
        <taxon>Hyphomicrobiales</taxon>
        <taxon>Rhizobiaceae</taxon>
        <taxon>Rhizobium/Agrobacterium group</taxon>
        <taxon>Rhizobium</taxon>
    </lineage>
</organism>
<evidence type="ECO:0000313" key="2">
    <source>
        <dbReference type="EMBL" id="PVE49891.1"/>
    </source>
</evidence>
<dbReference type="GO" id="GO:0016747">
    <property type="term" value="F:acyltransferase activity, transferring groups other than amino-acyl groups"/>
    <property type="evidence" value="ECO:0007669"/>
    <property type="project" value="InterPro"/>
</dbReference>
<dbReference type="SUPFAM" id="SSF55729">
    <property type="entry name" value="Acyl-CoA N-acyltransferases (Nat)"/>
    <property type="match status" value="1"/>
</dbReference>
<name>A0AA92BYQ4_RHIRH</name>
<sequence>MKTLDFRSDYAHSSDGLSELARLIYDVFKVDISSLDRLGHDPSVVAFGWWLDHELVANVSLYERRLWLKGEQVTAFGVQSVAVRPEWRGKGLFRDLMGRALSFADARVDLVILATATPNLYTPFGFRQVREATFSAKFAARLSQQRYRALSLNEDTDLALLRDLFSRRIPTSLMASACDHPALFMLKAVETPEIELLHLPDLDAVVAVKGRNGPSMILIDIVAQSIPSLEEIVSALGYVGERIDVHLTPDCLSWTPGEQTPVDNGYMVRGFFPPEGQAFMLTDMRI</sequence>
<dbReference type="Pfam" id="PF13527">
    <property type="entry name" value="Acetyltransf_9"/>
    <property type="match status" value="1"/>
</dbReference>
<dbReference type="PROSITE" id="PS51186">
    <property type="entry name" value="GNAT"/>
    <property type="match status" value="1"/>
</dbReference>
<comment type="caution">
    <text evidence="2">The sequence shown here is derived from an EMBL/GenBank/DDBJ whole genome shotgun (WGS) entry which is preliminary data.</text>
</comment>
<dbReference type="CDD" id="cd04301">
    <property type="entry name" value="NAT_SF"/>
    <property type="match status" value="1"/>
</dbReference>
<reference evidence="2 3" key="1">
    <citation type="submission" date="2018-04" db="EMBL/GenBank/DDBJ databases">
        <authorList>
            <person name="Hagen T."/>
        </authorList>
    </citation>
    <scope>NUCLEOTIDE SEQUENCE [LARGE SCALE GENOMIC DNA]</scope>
    <source>
        <strain evidence="2 3">TPD7009</strain>
    </source>
</reference>
<accession>A0AA92BYQ4</accession>
<gene>
    <name evidence="2" type="ORF">DC430_23625</name>
</gene>
<dbReference type="Gene3D" id="3.40.630.30">
    <property type="match status" value="1"/>
</dbReference>
<evidence type="ECO:0000259" key="1">
    <source>
        <dbReference type="PROSITE" id="PS51186"/>
    </source>
</evidence>
<protein>
    <submittedName>
        <fullName evidence="2">GNAT family N-acetyltransferase</fullName>
    </submittedName>
</protein>
<evidence type="ECO:0000313" key="3">
    <source>
        <dbReference type="Proteomes" id="UP000244335"/>
    </source>
</evidence>
<dbReference type="RefSeq" id="WP_112156094.1">
    <property type="nucleotide sequence ID" value="NZ_QDFR01000016.1"/>
</dbReference>
<proteinExistence type="predicted"/>